<sequence>MRKSGPAVNLPVDVTRSVRVGVYGVIALVALIATWAHNIACFSAGGNTLDFLASCFANHAVSSMTIDLIVVSVAALIFMVVEARRIGVEYLWVYVLLGFVVDISVAVPLFLIARERRLAQLQTQQ</sequence>
<evidence type="ECO:0000256" key="1">
    <source>
        <dbReference type="SAM" id="Phobius"/>
    </source>
</evidence>
<proteinExistence type="predicted"/>
<reference evidence="2 3" key="1">
    <citation type="journal article" date="2019" name="Emerg. Microbes Infect.">
        <title>Comprehensive subspecies identification of 175 nontuberculous mycobacteria species based on 7547 genomic profiles.</title>
        <authorList>
            <person name="Matsumoto Y."/>
            <person name="Kinjo T."/>
            <person name="Motooka D."/>
            <person name="Nabeya D."/>
            <person name="Jung N."/>
            <person name="Uechi K."/>
            <person name="Horii T."/>
            <person name="Iida T."/>
            <person name="Fujita J."/>
            <person name="Nakamura S."/>
        </authorList>
    </citation>
    <scope>NUCLEOTIDE SEQUENCE [LARGE SCALE GENOMIC DNA]</scope>
    <source>
        <strain evidence="2 3">JCM 6391</strain>
    </source>
</reference>
<protein>
    <recommendedName>
        <fullName evidence="4">DUF2834 domain-containing protein</fullName>
    </recommendedName>
</protein>
<evidence type="ECO:0000313" key="3">
    <source>
        <dbReference type="Proteomes" id="UP000466997"/>
    </source>
</evidence>
<dbReference type="AlphaFoldDB" id="A0A7I7JK45"/>
<organism evidence="2 3">
    <name type="scientific">Mycobacterium novum</name>
    <dbReference type="NCBI Taxonomy" id="2492438"/>
    <lineage>
        <taxon>Bacteria</taxon>
        <taxon>Bacillati</taxon>
        <taxon>Actinomycetota</taxon>
        <taxon>Actinomycetes</taxon>
        <taxon>Mycobacteriales</taxon>
        <taxon>Mycobacteriaceae</taxon>
        <taxon>Mycobacterium</taxon>
    </lineage>
</organism>
<feature type="transmembrane region" description="Helical" evidence="1">
    <location>
        <begin position="56"/>
        <end position="79"/>
    </location>
</feature>
<dbReference type="Proteomes" id="UP000466997">
    <property type="component" value="Chromosome"/>
</dbReference>
<evidence type="ECO:0000313" key="2">
    <source>
        <dbReference type="EMBL" id="BBX12256.1"/>
    </source>
</evidence>
<name>A0A7I7JK45_9MYCO</name>
<dbReference type="InterPro" id="IPR021362">
    <property type="entry name" value="DUF2834"/>
</dbReference>
<keyword evidence="1" id="KW-1133">Transmembrane helix</keyword>
<keyword evidence="3" id="KW-1185">Reference proteome</keyword>
<dbReference type="Pfam" id="PF11196">
    <property type="entry name" value="DUF2834"/>
    <property type="match status" value="1"/>
</dbReference>
<dbReference type="EMBL" id="AP022562">
    <property type="protein sequence ID" value="BBX12256.1"/>
    <property type="molecule type" value="Genomic_DNA"/>
</dbReference>
<keyword evidence="1" id="KW-0812">Transmembrane</keyword>
<dbReference type="KEGG" id="mnm:MNVM_13370"/>
<feature type="transmembrane region" description="Helical" evidence="1">
    <location>
        <begin position="20"/>
        <end position="44"/>
    </location>
</feature>
<feature type="transmembrane region" description="Helical" evidence="1">
    <location>
        <begin position="91"/>
        <end position="113"/>
    </location>
</feature>
<accession>A0A7I7JK45</accession>
<evidence type="ECO:0008006" key="4">
    <source>
        <dbReference type="Google" id="ProtNLM"/>
    </source>
</evidence>
<keyword evidence="1" id="KW-0472">Membrane</keyword>
<gene>
    <name evidence="2" type="ORF">MNVM_13370</name>
</gene>